<feature type="domain" description="FAD-binding FR-type" evidence="1">
    <location>
        <begin position="4"/>
        <end position="106"/>
    </location>
</feature>
<dbReference type="GO" id="GO:0016491">
    <property type="term" value="F:oxidoreductase activity"/>
    <property type="evidence" value="ECO:0007669"/>
    <property type="project" value="InterPro"/>
</dbReference>
<dbReference type="CDD" id="cd00322">
    <property type="entry name" value="FNR_like"/>
    <property type="match status" value="1"/>
</dbReference>
<proteinExistence type="predicted"/>
<dbReference type="InterPro" id="IPR017927">
    <property type="entry name" value="FAD-bd_FR_type"/>
</dbReference>
<dbReference type="AlphaFoldDB" id="A0AAN1UA98"/>
<dbReference type="PANTHER" id="PTHR47354:SF5">
    <property type="entry name" value="PROTEIN RFBI"/>
    <property type="match status" value="1"/>
</dbReference>
<dbReference type="PANTHER" id="PTHR47354">
    <property type="entry name" value="NADH OXIDOREDUCTASE HCR"/>
    <property type="match status" value="1"/>
</dbReference>
<reference evidence="2 3" key="1">
    <citation type="submission" date="2017-09" db="EMBL/GenBank/DDBJ databases">
        <authorList>
            <person name="Kim K.H."/>
            <person name="Chun B.H."/>
            <person name="Han G.S."/>
            <person name="Hyun S.G."/>
            <person name="Jeon C.O."/>
        </authorList>
    </citation>
    <scope>NUCLEOTIDE SEQUENCE [LARGE SCALE GENOMIC DNA]</scope>
    <source>
        <strain evidence="2 3">SH</strain>
    </source>
</reference>
<evidence type="ECO:0000313" key="3">
    <source>
        <dbReference type="Proteomes" id="UP000256572"/>
    </source>
</evidence>
<name>A0AAN1UA98_9PROT</name>
<dbReference type="EMBL" id="CP023189">
    <property type="protein sequence ID" value="AXN01643.1"/>
    <property type="molecule type" value="Genomic_DNA"/>
</dbReference>
<dbReference type="Proteomes" id="UP000256572">
    <property type="component" value="Chromosome"/>
</dbReference>
<evidence type="ECO:0000259" key="1">
    <source>
        <dbReference type="PROSITE" id="PS51384"/>
    </source>
</evidence>
<gene>
    <name evidence="2" type="ORF">CJF59_03830</name>
</gene>
<dbReference type="InterPro" id="IPR001433">
    <property type="entry name" value="OxRdtase_FAD/NAD-bd"/>
</dbReference>
<evidence type="ECO:0000313" key="2">
    <source>
        <dbReference type="EMBL" id="AXN01643.1"/>
    </source>
</evidence>
<dbReference type="InterPro" id="IPR039261">
    <property type="entry name" value="FNR_nucleotide-bd"/>
</dbReference>
<sequence>MKPAQRYRTSLEKKENVADGTVAFVLKKPEGFIFTAGQAVYVTLPELHKSDSEGRIRTFSLAGAPTDSTLLVATRLRDSAFKHCLVGLPEGSVIDIEGPYGDLAVTQDTRPVVFIAGGIGITPFRSMILDSIQRGLTRDMTLFYSNRDEREAAFLSELQQLSAAHPHFRLVATMTRQPDWQGEQGYITQAMLSRHLDDLTGAVFYLAGPPVMVAAMQTLLKQADVHPTQIHAESFAGY</sequence>
<dbReference type="Pfam" id="PF00175">
    <property type="entry name" value="NAD_binding_1"/>
    <property type="match status" value="1"/>
</dbReference>
<dbReference type="SUPFAM" id="SSF63380">
    <property type="entry name" value="Riboflavin synthase domain-like"/>
    <property type="match status" value="1"/>
</dbReference>
<organism evidence="2 3">
    <name type="scientific">Acetobacter pomorum</name>
    <dbReference type="NCBI Taxonomy" id="65959"/>
    <lineage>
        <taxon>Bacteria</taxon>
        <taxon>Pseudomonadati</taxon>
        <taxon>Pseudomonadota</taxon>
        <taxon>Alphaproteobacteria</taxon>
        <taxon>Acetobacterales</taxon>
        <taxon>Acetobacteraceae</taxon>
        <taxon>Acetobacter</taxon>
    </lineage>
</organism>
<dbReference type="InterPro" id="IPR017938">
    <property type="entry name" value="Riboflavin_synthase-like_b-brl"/>
</dbReference>
<protein>
    <submittedName>
        <fullName evidence="2">Oxidoreductase</fullName>
    </submittedName>
</protein>
<dbReference type="Gene3D" id="3.40.50.80">
    <property type="entry name" value="Nucleotide-binding domain of ferredoxin-NADP reductase (FNR) module"/>
    <property type="match status" value="1"/>
</dbReference>
<dbReference type="PRINTS" id="PR00410">
    <property type="entry name" value="PHEHYDRXLASE"/>
</dbReference>
<accession>A0AAN1UA98</accession>
<dbReference type="PROSITE" id="PS51384">
    <property type="entry name" value="FAD_FR"/>
    <property type="match status" value="1"/>
</dbReference>
<dbReference type="SUPFAM" id="SSF52343">
    <property type="entry name" value="Ferredoxin reductase-like, C-terminal NADP-linked domain"/>
    <property type="match status" value="1"/>
</dbReference>
<dbReference type="InterPro" id="IPR050415">
    <property type="entry name" value="MRET"/>
</dbReference>
<dbReference type="Gene3D" id="2.40.30.10">
    <property type="entry name" value="Translation factors"/>
    <property type="match status" value="1"/>
</dbReference>
<reference evidence="2 3" key="2">
    <citation type="submission" date="2018-08" db="EMBL/GenBank/DDBJ databases">
        <title>Acetobacter oryzifermentans sp. nov., isolated from Korea traditional vinegar and reclassification of Acetobacter pasteurianus subsp. ascendens (Henneberg 1898) as Acetobacter ascendens comb. nov.</title>
        <authorList>
            <person name="Cho G.Y."/>
            <person name="Lee S.H."/>
        </authorList>
    </citation>
    <scope>NUCLEOTIDE SEQUENCE [LARGE SCALE GENOMIC DNA]</scope>
    <source>
        <strain evidence="2 3">SH</strain>
    </source>
</reference>